<dbReference type="Pfam" id="PF05367">
    <property type="entry name" value="Phage_endo_I"/>
    <property type="match status" value="1"/>
</dbReference>
<feature type="compositionally biased region" description="Basic residues" evidence="1">
    <location>
        <begin position="175"/>
        <end position="185"/>
    </location>
</feature>
<proteinExistence type="predicted"/>
<dbReference type="SUPFAM" id="SSF52980">
    <property type="entry name" value="Restriction endonuclease-like"/>
    <property type="match status" value="1"/>
</dbReference>
<keyword evidence="2" id="KW-0540">Nuclease</keyword>
<dbReference type="Gene3D" id="3.40.91.30">
    <property type="match status" value="1"/>
</dbReference>
<evidence type="ECO:0000313" key="4">
    <source>
        <dbReference type="EMBL" id="CAB4205024.1"/>
    </source>
</evidence>
<feature type="region of interest" description="Disordered" evidence="1">
    <location>
        <begin position="129"/>
        <end position="185"/>
    </location>
</feature>
<dbReference type="CDD" id="cd22324">
    <property type="entry name" value="Endonuclease_I"/>
    <property type="match status" value="1"/>
</dbReference>
<evidence type="ECO:0000313" key="3">
    <source>
        <dbReference type="EMBL" id="CAB4196415.1"/>
    </source>
</evidence>
<reference evidence="2" key="1">
    <citation type="submission" date="2020-04" db="EMBL/GenBank/DDBJ databases">
        <authorList>
            <person name="Chiriac C."/>
            <person name="Salcher M."/>
            <person name="Ghai R."/>
            <person name="Kavagutti S V."/>
        </authorList>
    </citation>
    <scope>NUCLEOTIDE SEQUENCE</scope>
</reference>
<keyword evidence="2" id="KW-0378">Hydrolase</keyword>
<evidence type="ECO:0000256" key="1">
    <source>
        <dbReference type="SAM" id="MobiDB-lite"/>
    </source>
</evidence>
<dbReference type="InterPro" id="IPR008029">
    <property type="entry name" value="Phage_T7_Gp3_endoDNaseI"/>
</dbReference>
<dbReference type="EMBL" id="LR797357">
    <property type="protein sequence ID" value="CAB4205024.1"/>
    <property type="molecule type" value="Genomic_DNA"/>
</dbReference>
<dbReference type="GO" id="GO:0008833">
    <property type="term" value="F:deoxyribonuclease IV (phage-T4-induced) activity"/>
    <property type="evidence" value="ECO:0007669"/>
    <property type="project" value="InterPro"/>
</dbReference>
<sequence length="185" mass="21001">MVNKYRSGSERRLADVLKDLKCPFQFEPYYIRYRVEQTRKYLPDFVLPNGIILEVKGRFTAADRQKQLLVRKSNLYGDIRIVFDNPNNKLYKGAKSTYADWCSKHGIQFCSAKDHSVIRAWVSEQGTTTIPRLVPGDRASSPKQDPAKPARKNPVPKRTTSSTPGRNKARDTKGTRGRKGSKGPS</sequence>
<evidence type="ECO:0000313" key="2">
    <source>
        <dbReference type="EMBL" id="CAB4167989.1"/>
    </source>
</evidence>
<dbReference type="InterPro" id="IPR011335">
    <property type="entry name" value="Restrct_endonuc-II-like"/>
</dbReference>
<gene>
    <name evidence="3" type="ORF">UFOVP1292_19</name>
    <name evidence="4" type="ORF">UFOVP1411_10</name>
    <name evidence="2" type="ORF">UFOVP859_76</name>
</gene>
<dbReference type="EMBL" id="LR797251">
    <property type="protein sequence ID" value="CAB4196415.1"/>
    <property type="molecule type" value="Genomic_DNA"/>
</dbReference>
<name>A0A6J5P818_9CAUD</name>
<dbReference type="GO" id="GO:0015074">
    <property type="term" value="P:DNA integration"/>
    <property type="evidence" value="ECO:0007669"/>
    <property type="project" value="InterPro"/>
</dbReference>
<protein>
    <submittedName>
        <fullName evidence="2">Endonuclease I</fullName>
    </submittedName>
</protein>
<keyword evidence="2" id="KW-0255">Endonuclease</keyword>
<dbReference type="EMBL" id="LR796816">
    <property type="protein sequence ID" value="CAB4167989.1"/>
    <property type="molecule type" value="Genomic_DNA"/>
</dbReference>
<accession>A0A6J5P818</accession>
<dbReference type="GO" id="GO:0016032">
    <property type="term" value="P:viral process"/>
    <property type="evidence" value="ECO:0007669"/>
    <property type="project" value="InterPro"/>
</dbReference>
<organism evidence="2">
    <name type="scientific">uncultured Caudovirales phage</name>
    <dbReference type="NCBI Taxonomy" id="2100421"/>
    <lineage>
        <taxon>Viruses</taxon>
        <taxon>Duplodnaviria</taxon>
        <taxon>Heunggongvirae</taxon>
        <taxon>Uroviricota</taxon>
        <taxon>Caudoviricetes</taxon>
        <taxon>Peduoviridae</taxon>
        <taxon>Maltschvirus</taxon>
        <taxon>Maltschvirus maltsch</taxon>
    </lineage>
</organism>